<evidence type="ECO:0000256" key="1">
    <source>
        <dbReference type="ARBA" id="ARBA00022857"/>
    </source>
</evidence>
<dbReference type="Pfam" id="PF08240">
    <property type="entry name" value="ADH_N"/>
    <property type="match status" value="1"/>
</dbReference>
<dbReference type="CDD" id="cd08252">
    <property type="entry name" value="AL_MDR"/>
    <property type="match status" value="1"/>
</dbReference>
<keyword evidence="2" id="KW-0862">Zinc</keyword>
<comment type="similarity">
    <text evidence="2">Belongs to the zinc-containing alcohol dehydrogenase family. Quinone oxidoreductase subfamily.</text>
</comment>
<evidence type="ECO:0000313" key="5">
    <source>
        <dbReference type="Proteomes" id="UP000473325"/>
    </source>
</evidence>
<dbReference type="AlphaFoldDB" id="A0A6L7F194"/>
<dbReference type="PANTHER" id="PTHR44154:SF1">
    <property type="entry name" value="QUINONE OXIDOREDUCTASE"/>
    <property type="match status" value="1"/>
</dbReference>
<evidence type="ECO:0000313" key="4">
    <source>
        <dbReference type="EMBL" id="MXG90879.1"/>
    </source>
</evidence>
<dbReference type="Pfam" id="PF13602">
    <property type="entry name" value="ADH_zinc_N_2"/>
    <property type="match status" value="1"/>
</dbReference>
<dbReference type="InterPro" id="IPR036291">
    <property type="entry name" value="NAD(P)-bd_dom_sf"/>
</dbReference>
<dbReference type="PANTHER" id="PTHR44154">
    <property type="entry name" value="QUINONE OXIDOREDUCTASE"/>
    <property type="match status" value="1"/>
</dbReference>
<dbReference type="Proteomes" id="UP000473325">
    <property type="component" value="Unassembled WGS sequence"/>
</dbReference>
<dbReference type="Gene3D" id="3.40.50.720">
    <property type="entry name" value="NAD(P)-binding Rossmann-like Domain"/>
    <property type="match status" value="1"/>
</dbReference>
<dbReference type="NCBIfam" id="TIGR02817">
    <property type="entry name" value="adh_fam_1"/>
    <property type="match status" value="1"/>
</dbReference>
<name>A0A6L7F194_9ACTN</name>
<dbReference type="InterPro" id="IPR051603">
    <property type="entry name" value="Zinc-ADH_QOR/CCCR"/>
</dbReference>
<keyword evidence="1" id="KW-0521">NADP</keyword>
<dbReference type="InterPro" id="IPR013154">
    <property type="entry name" value="ADH-like_N"/>
</dbReference>
<keyword evidence="5" id="KW-1185">Reference proteome</keyword>
<dbReference type="GO" id="GO:0008270">
    <property type="term" value="F:zinc ion binding"/>
    <property type="evidence" value="ECO:0007669"/>
    <property type="project" value="InterPro"/>
</dbReference>
<dbReference type="RefSeq" id="WP_160878810.1">
    <property type="nucleotide sequence ID" value="NZ_WUEK01000009.1"/>
</dbReference>
<dbReference type="SMART" id="SM00829">
    <property type="entry name" value="PKS_ER"/>
    <property type="match status" value="1"/>
</dbReference>
<dbReference type="GO" id="GO:0016491">
    <property type="term" value="F:oxidoreductase activity"/>
    <property type="evidence" value="ECO:0007669"/>
    <property type="project" value="UniProtKB-KW"/>
</dbReference>
<reference evidence="4 5" key="1">
    <citation type="submission" date="2019-12" db="EMBL/GenBank/DDBJ databases">
        <authorList>
            <person name="Kun Z."/>
        </authorList>
    </citation>
    <scope>NUCLEOTIDE SEQUENCE [LARGE SCALE GENOMIC DNA]</scope>
    <source>
        <strain evidence="4 5">YIM 123512</strain>
    </source>
</reference>
<dbReference type="EMBL" id="WUEK01000009">
    <property type="protein sequence ID" value="MXG90879.1"/>
    <property type="molecule type" value="Genomic_DNA"/>
</dbReference>
<feature type="domain" description="Enoyl reductase (ER)" evidence="3">
    <location>
        <begin position="24"/>
        <end position="341"/>
    </location>
</feature>
<accession>A0A6L7F194</accession>
<evidence type="ECO:0000259" key="3">
    <source>
        <dbReference type="SMART" id="SM00829"/>
    </source>
</evidence>
<organism evidence="4 5">
    <name type="scientific">Nocardioides flavescens</name>
    <dbReference type="NCBI Taxonomy" id="2691959"/>
    <lineage>
        <taxon>Bacteria</taxon>
        <taxon>Bacillati</taxon>
        <taxon>Actinomycetota</taxon>
        <taxon>Actinomycetes</taxon>
        <taxon>Propionibacteriales</taxon>
        <taxon>Nocardioidaceae</taxon>
        <taxon>Nocardioides</taxon>
    </lineage>
</organism>
<dbReference type="InterPro" id="IPR011032">
    <property type="entry name" value="GroES-like_sf"/>
</dbReference>
<gene>
    <name evidence="4" type="ORF">GRQ65_15120</name>
</gene>
<keyword evidence="2" id="KW-0479">Metal-binding</keyword>
<dbReference type="Gene3D" id="3.90.180.10">
    <property type="entry name" value="Medium-chain alcohol dehydrogenases, catalytic domain"/>
    <property type="match status" value="1"/>
</dbReference>
<proteinExistence type="inferred from homology"/>
<sequence length="343" mass="36605">MTSTPEHAESMRAVAFHPSQNVAGPSRLVDVTVPRPDVGSRDLLVEVRAVSVNPVDIKVQDGGSDDLRILGFDAAGTVVAVGEDVTLFSPGDEVWYAGSIARPGTNAEFHAVDERIAGRKPSTLDFAEAAAMPLTAITAWEGLFDKLRLDSTSTGTMLLIGASGGVGSMVLQLAEALLPGVRVIATSSTAESDEWVRDLGAEVTVNHREGDLLEQVRTAAPEGIDWVFTSRVADPGQLDLYVDVLKPFGQIVAIDDPESLDIAFLKSKSITFHWELMFTKALAGGDLMTSQHTLLDEVADLVDAGRIRTTVTTVLSPIDAAQLREAHRRVEGGRTIGKIAVSR</sequence>
<evidence type="ECO:0000256" key="2">
    <source>
        <dbReference type="RuleBase" id="RU364000"/>
    </source>
</evidence>
<dbReference type="SUPFAM" id="SSF51735">
    <property type="entry name" value="NAD(P)-binding Rossmann-fold domains"/>
    <property type="match status" value="1"/>
</dbReference>
<dbReference type="InterPro" id="IPR014182">
    <property type="entry name" value="ADH_Zn_typ-1"/>
</dbReference>
<keyword evidence="2" id="KW-0560">Oxidoreductase</keyword>
<dbReference type="SUPFAM" id="SSF50129">
    <property type="entry name" value="GroES-like"/>
    <property type="match status" value="1"/>
</dbReference>
<protein>
    <recommendedName>
        <fullName evidence="2">Zinc-type alcohol dehydrogenase-like protein</fullName>
    </recommendedName>
</protein>
<comment type="caution">
    <text evidence="4">The sequence shown here is derived from an EMBL/GenBank/DDBJ whole genome shotgun (WGS) entry which is preliminary data.</text>
</comment>
<dbReference type="InterPro" id="IPR020843">
    <property type="entry name" value="ER"/>
</dbReference>